<dbReference type="InterPro" id="IPR003501">
    <property type="entry name" value="PTS_EIIB_2/3"/>
</dbReference>
<keyword evidence="1" id="KW-0813">Transport</keyword>
<keyword evidence="2" id="KW-0597">Phosphoprotein</keyword>
<evidence type="ECO:0000313" key="9">
    <source>
        <dbReference type="EMBL" id="TCW00552.1"/>
    </source>
</evidence>
<dbReference type="Pfam" id="PF02302">
    <property type="entry name" value="PTS_IIB"/>
    <property type="match status" value="1"/>
</dbReference>
<dbReference type="RefSeq" id="WP_066448346.1">
    <property type="nucleotide sequence ID" value="NZ_CAUWFI010000007.1"/>
</dbReference>
<keyword evidence="3" id="KW-0762">Sugar transport</keyword>
<dbReference type="CDD" id="cd05564">
    <property type="entry name" value="PTS_IIB_chitobiose_lichenan"/>
    <property type="match status" value="1"/>
</dbReference>
<feature type="domain" description="PTS EIIB type-3" evidence="8">
    <location>
        <begin position="1"/>
        <end position="107"/>
    </location>
</feature>
<keyword evidence="10" id="KW-1185">Reference proteome</keyword>
<dbReference type="GO" id="GO:0016301">
    <property type="term" value="F:kinase activity"/>
    <property type="evidence" value="ECO:0007669"/>
    <property type="project" value="UniProtKB-KW"/>
</dbReference>
<dbReference type="PROSITE" id="PS51100">
    <property type="entry name" value="PTS_EIIB_TYPE_3"/>
    <property type="match status" value="1"/>
</dbReference>
<evidence type="ECO:0000256" key="3">
    <source>
        <dbReference type="ARBA" id="ARBA00022597"/>
    </source>
</evidence>
<dbReference type="GO" id="GO:0008982">
    <property type="term" value="F:protein-N(PI)-phosphohistidine-sugar phosphotransferase activity"/>
    <property type="evidence" value="ECO:0007669"/>
    <property type="project" value="InterPro"/>
</dbReference>
<reference evidence="9 10" key="1">
    <citation type="submission" date="2019-03" db="EMBL/GenBank/DDBJ databases">
        <title>Genomic Encyclopedia of Type Strains, Phase IV (KMG-IV): sequencing the most valuable type-strain genomes for metagenomic binning, comparative biology and taxonomic classification.</title>
        <authorList>
            <person name="Goeker M."/>
        </authorList>
    </citation>
    <scope>NUCLEOTIDE SEQUENCE [LARGE SCALE GENOMIC DNA]</scope>
    <source>
        <strain evidence="9 10">DSM 29487</strain>
    </source>
</reference>
<keyword evidence="6" id="KW-0418">Kinase</keyword>
<comment type="caution">
    <text evidence="9">The sequence shown here is derived from an EMBL/GenBank/DDBJ whole genome shotgun (WGS) entry which is preliminary data.</text>
</comment>
<evidence type="ECO:0000256" key="5">
    <source>
        <dbReference type="ARBA" id="ARBA00022683"/>
    </source>
</evidence>
<evidence type="ECO:0000256" key="1">
    <source>
        <dbReference type="ARBA" id="ARBA00022448"/>
    </source>
</evidence>
<dbReference type="GO" id="GO:0009401">
    <property type="term" value="P:phosphoenolpyruvate-dependent sugar phosphotransferase system"/>
    <property type="evidence" value="ECO:0007669"/>
    <property type="project" value="UniProtKB-KW"/>
</dbReference>
<dbReference type="InterPro" id="IPR051819">
    <property type="entry name" value="PTS_sugar-specific_EIIB"/>
</dbReference>
<evidence type="ECO:0000259" key="8">
    <source>
        <dbReference type="PROSITE" id="PS51100"/>
    </source>
</evidence>
<name>A0A4R3Z634_9FIRM</name>
<keyword evidence="4" id="KW-0808">Transferase</keyword>
<evidence type="ECO:0000256" key="7">
    <source>
        <dbReference type="PROSITE-ProRule" id="PRU00423"/>
    </source>
</evidence>
<evidence type="ECO:0000313" key="10">
    <source>
        <dbReference type="Proteomes" id="UP000295515"/>
    </source>
</evidence>
<accession>A0A4R3Z634</accession>
<dbReference type="AlphaFoldDB" id="A0A4R3Z634"/>
<dbReference type="SUPFAM" id="SSF52794">
    <property type="entry name" value="PTS system IIB component-like"/>
    <property type="match status" value="1"/>
</dbReference>
<organism evidence="9 10">
    <name type="scientific">Longibaculum muris</name>
    <dbReference type="NCBI Taxonomy" id="1796628"/>
    <lineage>
        <taxon>Bacteria</taxon>
        <taxon>Bacillati</taxon>
        <taxon>Bacillota</taxon>
        <taxon>Erysipelotrichia</taxon>
        <taxon>Erysipelotrichales</taxon>
        <taxon>Coprobacillaceae</taxon>
        <taxon>Longibaculum</taxon>
    </lineage>
</organism>
<evidence type="ECO:0000256" key="2">
    <source>
        <dbReference type="ARBA" id="ARBA00022553"/>
    </source>
</evidence>
<dbReference type="Proteomes" id="UP000295515">
    <property type="component" value="Unassembled WGS sequence"/>
</dbReference>
<dbReference type="InterPro" id="IPR013012">
    <property type="entry name" value="PTS_EIIB_3"/>
</dbReference>
<feature type="modified residue" description="Phosphocysteine; by EIIA" evidence="7">
    <location>
        <position position="8"/>
    </location>
</feature>
<dbReference type="Gene3D" id="3.40.50.2300">
    <property type="match status" value="1"/>
</dbReference>
<dbReference type="EMBL" id="SMCQ01000007">
    <property type="protein sequence ID" value="TCW00552.1"/>
    <property type="molecule type" value="Genomic_DNA"/>
</dbReference>
<dbReference type="InterPro" id="IPR036095">
    <property type="entry name" value="PTS_EIIB-like_sf"/>
</dbReference>
<gene>
    <name evidence="9" type="ORF">EDD60_10741</name>
</gene>
<proteinExistence type="predicted"/>
<keyword evidence="5" id="KW-0598">Phosphotransferase system</keyword>
<sequence length="107" mass="11931">MIKIMLACSAGMSTSLLVTRMQKAAGERGLEAKIWAVSETALTTEYAADPCDVLLIGPQVRFRLNSIKEQTKGEIPVEVIDMRTYGMMDGSKVLDQALKMYEDWKNK</sequence>
<dbReference type="PANTHER" id="PTHR34581">
    <property type="entry name" value="PTS SYSTEM N,N'-DIACETYLCHITOBIOSE-SPECIFIC EIIB COMPONENT"/>
    <property type="match status" value="1"/>
</dbReference>
<protein>
    <submittedName>
        <fullName evidence="9">PTS system cellobiose-specific IIB component</fullName>
    </submittedName>
</protein>
<evidence type="ECO:0000256" key="6">
    <source>
        <dbReference type="ARBA" id="ARBA00022777"/>
    </source>
</evidence>
<evidence type="ECO:0000256" key="4">
    <source>
        <dbReference type="ARBA" id="ARBA00022679"/>
    </source>
</evidence>
<dbReference type="GeneID" id="98915135"/>
<dbReference type="PANTHER" id="PTHR34581:SF2">
    <property type="entry name" value="PTS SYSTEM N,N'-DIACETYLCHITOBIOSE-SPECIFIC EIIB COMPONENT"/>
    <property type="match status" value="1"/>
</dbReference>